<evidence type="ECO:0000256" key="2">
    <source>
        <dbReference type="ARBA" id="ARBA00022908"/>
    </source>
</evidence>
<dbReference type="InterPro" id="IPR044068">
    <property type="entry name" value="CB"/>
</dbReference>
<keyword evidence="3 5" id="KW-0238">DNA-binding</keyword>
<dbReference type="EMBL" id="CP001614">
    <property type="protein sequence ID" value="ACR14396.1"/>
    <property type="molecule type" value="Genomic_DNA"/>
</dbReference>
<keyword evidence="4" id="KW-0233">DNA recombination</keyword>
<evidence type="ECO:0000256" key="4">
    <source>
        <dbReference type="ARBA" id="ARBA00023172"/>
    </source>
</evidence>
<feature type="domain" description="Tyr recombinase" evidence="6">
    <location>
        <begin position="107"/>
        <end position="309"/>
    </location>
</feature>
<evidence type="ECO:0000256" key="1">
    <source>
        <dbReference type="ARBA" id="ARBA00008857"/>
    </source>
</evidence>
<accession>C5BQK5</accession>
<dbReference type="InterPro" id="IPR050090">
    <property type="entry name" value="Tyrosine_recombinase_XerCD"/>
</dbReference>
<reference evidence="8 9" key="1">
    <citation type="journal article" date="2009" name="PLoS ONE">
        <title>The complete genome of Teredinibacter turnerae T7901: an intracellular endosymbiont of marine wood-boring bivalves (shipworms).</title>
        <authorList>
            <person name="Yang J.C."/>
            <person name="Madupu R."/>
            <person name="Durkin A.S."/>
            <person name="Ekborg N.A."/>
            <person name="Pedamallu C.S."/>
            <person name="Hostetler J.B."/>
            <person name="Radune D."/>
            <person name="Toms B.S."/>
            <person name="Henrissat B."/>
            <person name="Coutinho P.M."/>
            <person name="Schwarz S."/>
            <person name="Field L."/>
            <person name="Trindade-Silva A.E."/>
            <person name="Soares C.A.G."/>
            <person name="Elshahawi S."/>
            <person name="Hanora A."/>
            <person name="Schmidt E.W."/>
            <person name="Haygood M.G."/>
            <person name="Posfai J."/>
            <person name="Benner J."/>
            <person name="Madinger C."/>
            <person name="Nove J."/>
            <person name="Anton B."/>
            <person name="Chaudhary K."/>
            <person name="Foster J."/>
            <person name="Holman A."/>
            <person name="Kumar S."/>
            <person name="Lessard P.A."/>
            <person name="Luyten Y.A."/>
            <person name="Slatko B."/>
            <person name="Wood N."/>
            <person name="Wu B."/>
            <person name="Teplitski M."/>
            <person name="Mougous J.D."/>
            <person name="Ward N."/>
            <person name="Eisen J.A."/>
            <person name="Badger J.H."/>
            <person name="Distel D.L."/>
        </authorList>
    </citation>
    <scope>NUCLEOTIDE SEQUENCE [LARGE SCALE GENOMIC DNA]</scope>
    <source>
        <strain evidence="9">ATCC 39867 / T7901</strain>
    </source>
</reference>
<dbReference type="InterPro" id="IPR004107">
    <property type="entry name" value="Integrase_SAM-like_N"/>
</dbReference>
<evidence type="ECO:0000259" key="7">
    <source>
        <dbReference type="PROSITE" id="PS51900"/>
    </source>
</evidence>
<dbReference type="PANTHER" id="PTHR30349">
    <property type="entry name" value="PHAGE INTEGRASE-RELATED"/>
    <property type="match status" value="1"/>
</dbReference>
<gene>
    <name evidence="8" type="ordered locus">TERTU_3339</name>
</gene>
<dbReference type="Pfam" id="PF00589">
    <property type="entry name" value="Phage_integrase"/>
    <property type="match status" value="1"/>
</dbReference>
<dbReference type="PROSITE" id="PS51898">
    <property type="entry name" value="TYR_RECOMBINASE"/>
    <property type="match status" value="1"/>
</dbReference>
<keyword evidence="2" id="KW-0229">DNA integration</keyword>
<proteinExistence type="inferred from homology"/>
<dbReference type="InterPro" id="IPR013762">
    <property type="entry name" value="Integrase-like_cat_sf"/>
</dbReference>
<dbReference type="InterPro" id="IPR010998">
    <property type="entry name" value="Integrase_recombinase_N"/>
</dbReference>
<dbReference type="PROSITE" id="PS51900">
    <property type="entry name" value="CB"/>
    <property type="match status" value="1"/>
</dbReference>
<organism evidence="8 9">
    <name type="scientific">Teredinibacter turnerae (strain ATCC 39867 / T7901)</name>
    <dbReference type="NCBI Taxonomy" id="377629"/>
    <lineage>
        <taxon>Bacteria</taxon>
        <taxon>Pseudomonadati</taxon>
        <taxon>Pseudomonadota</taxon>
        <taxon>Gammaproteobacteria</taxon>
        <taxon>Cellvibrionales</taxon>
        <taxon>Cellvibrionaceae</taxon>
        <taxon>Teredinibacter</taxon>
    </lineage>
</organism>
<dbReference type="KEGG" id="ttu:TERTU_3339"/>
<dbReference type="OrthoDB" id="9801717at2"/>
<comment type="similarity">
    <text evidence="1">Belongs to the 'phage' integrase family.</text>
</comment>
<dbReference type="InterPro" id="IPR011010">
    <property type="entry name" value="DNA_brk_join_enz"/>
</dbReference>
<evidence type="ECO:0000313" key="9">
    <source>
        <dbReference type="Proteomes" id="UP000009080"/>
    </source>
</evidence>
<evidence type="ECO:0000313" key="8">
    <source>
        <dbReference type="EMBL" id="ACR14396.1"/>
    </source>
</evidence>
<name>C5BQK5_TERTT</name>
<dbReference type="Pfam" id="PF02899">
    <property type="entry name" value="Phage_int_SAM_1"/>
    <property type="match status" value="1"/>
</dbReference>
<dbReference type="eggNOG" id="COG4974">
    <property type="taxonomic scope" value="Bacteria"/>
</dbReference>
<feature type="domain" description="Core-binding (CB)" evidence="7">
    <location>
        <begin position="1"/>
        <end position="85"/>
    </location>
</feature>
<dbReference type="SUPFAM" id="SSF56349">
    <property type="entry name" value="DNA breaking-rejoining enzymes"/>
    <property type="match status" value="1"/>
</dbReference>
<evidence type="ECO:0000256" key="5">
    <source>
        <dbReference type="PROSITE-ProRule" id="PRU01248"/>
    </source>
</evidence>
<evidence type="ECO:0000256" key="3">
    <source>
        <dbReference type="ARBA" id="ARBA00023125"/>
    </source>
</evidence>
<dbReference type="RefSeq" id="WP_015820511.1">
    <property type="nucleotide sequence ID" value="NC_012997.1"/>
</dbReference>
<dbReference type="Proteomes" id="UP000009080">
    <property type="component" value="Chromosome"/>
</dbReference>
<evidence type="ECO:0000259" key="6">
    <source>
        <dbReference type="PROSITE" id="PS51898"/>
    </source>
</evidence>
<dbReference type="HOGENOM" id="CLU_027562_9_0_6"/>
<dbReference type="GO" id="GO:0006310">
    <property type="term" value="P:DNA recombination"/>
    <property type="evidence" value="ECO:0007669"/>
    <property type="project" value="UniProtKB-KW"/>
</dbReference>
<dbReference type="Gene3D" id="1.10.150.130">
    <property type="match status" value="1"/>
</dbReference>
<dbReference type="Gene3D" id="1.10.443.10">
    <property type="entry name" value="Intergrase catalytic core"/>
    <property type="match status" value="1"/>
</dbReference>
<dbReference type="PANTHER" id="PTHR30349:SF41">
    <property type="entry name" value="INTEGRASE_RECOMBINASE PROTEIN MJ0367-RELATED"/>
    <property type="match status" value="1"/>
</dbReference>
<dbReference type="InterPro" id="IPR002104">
    <property type="entry name" value="Integrase_catalytic"/>
</dbReference>
<dbReference type="AlphaFoldDB" id="C5BQK5"/>
<sequence>MLVKEACGRFLDYCQYTKKLSHHSIRAYERDLQTFLVVVGRRARLEKIDRKIITKFVDACFADGLSHATVKRRLACLKALFKWLENEEILDDSPFRKFELKVRLPHRLPRNLSVQELNKLLRICRSRLGLPKNSDYRVGEFASVSRSNLNHLTTLVCVELLFTTGVRVGELTGIRLQDIYLQEKFIHIRGKGQRERRVFVTDKSIRNLIESYIQLRKITTPIDQNLLVNSRGRPATSQMVRIWLKNCSKAANLTRVATPHMYRHSTATELLNNGVDIIYVQKLLGHQSISTTQIYAHVSHSDVMRNVALANIRKEVL</sequence>
<keyword evidence="9" id="KW-1185">Reference proteome</keyword>
<dbReference type="GO" id="GO:0003677">
    <property type="term" value="F:DNA binding"/>
    <property type="evidence" value="ECO:0007669"/>
    <property type="project" value="UniProtKB-UniRule"/>
</dbReference>
<protein>
    <submittedName>
        <fullName evidence="8">Site-specific recombinase, phage integrase family</fullName>
    </submittedName>
</protein>
<dbReference type="STRING" id="377629.TERTU_3339"/>
<dbReference type="GO" id="GO:0015074">
    <property type="term" value="P:DNA integration"/>
    <property type="evidence" value="ECO:0007669"/>
    <property type="project" value="UniProtKB-KW"/>
</dbReference>